<dbReference type="EMBL" id="UINC01190602">
    <property type="protein sequence ID" value="SVE04841.1"/>
    <property type="molecule type" value="Genomic_DNA"/>
</dbReference>
<organism evidence="1">
    <name type="scientific">marine metagenome</name>
    <dbReference type="NCBI Taxonomy" id="408172"/>
    <lineage>
        <taxon>unclassified sequences</taxon>
        <taxon>metagenomes</taxon>
        <taxon>ecological metagenomes</taxon>
    </lineage>
</organism>
<accession>A0A383AB27</accession>
<evidence type="ECO:0000313" key="1">
    <source>
        <dbReference type="EMBL" id="SVE04841.1"/>
    </source>
</evidence>
<reference evidence="1" key="1">
    <citation type="submission" date="2018-05" db="EMBL/GenBank/DDBJ databases">
        <authorList>
            <person name="Lanie J.A."/>
            <person name="Ng W.-L."/>
            <person name="Kazmierczak K.M."/>
            <person name="Andrzejewski T.M."/>
            <person name="Davidsen T.M."/>
            <person name="Wayne K.J."/>
            <person name="Tettelin H."/>
            <person name="Glass J.I."/>
            <person name="Rusch D."/>
            <person name="Podicherti R."/>
            <person name="Tsui H.-C.T."/>
            <person name="Winkler M.E."/>
        </authorList>
    </citation>
    <scope>NUCLEOTIDE SEQUENCE</scope>
</reference>
<gene>
    <name evidence="1" type="ORF">METZ01_LOCUS457695</name>
</gene>
<proteinExistence type="predicted"/>
<dbReference type="AlphaFoldDB" id="A0A383AB27"/>
<protein>
    <submittedName>
        <fullName evidence="1">Uncharacterized protein</fullName>
    </submittedName>
</protein>
<feature type="non-terminal residue" evidence="1">
    <location>
        <position position="30"/>
    </location>
</feature>
<name>A0A383AB27_9ZZZZ</name>
<sequence>MLDNWNLVDKYSLLSLDKWIEFDAEFIIIR</sequence>